<organism evidence="2 3">
    <name type="scientific">Rhizoclosmatium globosum</name>
    <dbReference type="NCBI Taxonomy" id="329046"/>
    <lineage>
        <taxon>Eukaryota</taxon>
        <taxon>Fungi</taxon>
        <taxon>Fungi incertae sedis</taxon>
        <taxon>Chytridiomycota</taxon>
        <taxon>Chytridiomycota incertae sedis</taxon>
        <taxon>Chytridiomycetes</taxon>
        <taxon>Chytridiales</taxon>
        <taxon>Chytriomycetaceae</taxon>
        <taxon>Rhizoclosmatium</taxon>
    </lineage>
</organism>
<name>A0A1Y2D2D4_9FUNG</name>
<reference evidence="2 3" key="1">
    <citation type="submission" date="2016-07" db="EMBL/GenBank/DDBJ databases">
        <title>Pervasive Adenine N6-methylation of Active Genes in Fungi.</title>
        <authorList>
            <consortium name="DOE Joint Genome Institute"/>
            <person name="Mondo S.J."/>
            <person name="Dannebaum R.O."/>
            <person name="Kuo R.C."/>
            <person name="Labutti K."/>
            <person name="Haridas S."/>
            <person name="Kuo A."/>
            <person name="Salamov A."/>
            <person name="Ahrendt S.R."/>
            <person name="Lipzen A."/>
            <person name="Sullivan W."/>
            <person name="Andreopoulos W.B."/>
            <person name="Clum A."/>
            <person name="Lindquist E."/>
            <person name="Daum C."/>
            <person name="Ramamoorthy G.K."/>
            <person name="Gryganskyi A."/>
            <person name="Culley D."/>
            <person name="Magnuson J.K."/>
            <person name="James T.Y."/>
            <person name="O'Malley M.A."/>
            <person name="Stajich J.E."/>
            <person name="Spatafora J.W."/>
            <person name="Visel A."/>
            <person name="Grigoriev I.V."/>
        </authorList>
    </citation>
    <scope>NUCLEOTIDE SEQUENCE [LARGE SCALE GENOMIC DNA]</scope>
    <source>
        <strain evidence="2 3">JEL800</strain>
    </source>
</reference>
<dbReference type="AlphaFoldDB" id="A0A1Y2D2D4"/>
<dbReference type="Proteomes" id="UP000193642">
    <property type="component" value="Unassembled WGS sequence"/>
</dbReference>
<evidence type="ECO:0000313" key="3">
    <source>
        <dbReference type="Proteomes" id="UP000193642"/>
    </source>
</evidence>
<evidence type="ECO:0000256" key="1">
    <source>
        <dbReference type="SAM" id="MobiDB-lite"/>
    </source>
</evidence>
<comment type="caution">
    <text evidence="2">The sequence shown here is derived from an EMBL/GenBank/DDBJ whole genome shotgun (WGS) entry which is preliminary data.</text>
</comment>
<gene>
    <name evidence="2" type="ORF">BCR33DRAFT_779585</name>
</gene>
<protein>
    <submittedName>
        <fullName evidence="2">Uncharacterized protein</fullName>
    </submittedName>
</protein>
<dbReference type="EMBL" id="MCGO01000002">
    <property type="protein sequence ID" value="ORY53276.1"/>
    <property type="molecule type" value="Genomic_DNA"/>
</dbReference>
<accession>A0A1Y2D2D4</accession>
<proteinExistence type="predicted"/>
<keyword evidence="3" id="KW-1185">Reference proteome</keyword>
<sequence length="176" mass="19680">MLSEEATALGPMDLNDPVYNMSDSDDDSIEDSDSKQPKAQFSDVLQSLGISSLRNRRVKRKRDQFLVEDLAELHSAWDCIDASSEVGSFEHVFSLIQKLSEIRKVPTSGLGQSVNSDVKDLLNSILRQALIQTPHNKKVYSIEQLALHMNINSPFETDKFADVTVLGTTLRNSDIR</sequence>
<feature type="region of interest" description="Disordered" evidence="1">
    <location>
        <begin position="1"/>
        <end position="40"/>
    </location>
</feature>
<evidence type="ECO:0000313" key="2">
    <source>
        <dbReference type="EMBL" id="ORY53276.1"/>
    </source>
</evidence>